<reference evidence="2" key="1">
    <citation type="submission" date="2025-08" db="UniProtKB">
        <authorList>
            <consortium name="RefSeq"/>
        </authorList>
    </citation>
    <scope>IDENTIFICATION</scope>
</reference>
<proteinExistence type="predicted"/>
<gene>
    <name evidence="2" type="primary">LOC103582364</name>
</gene>
<dbReference type="Proteomes" id="UP000694923">
    <property type="component" value="Unplaced"/>
</dbReference>
<organism evidence="1 2">
    <name type="scientific">Galeopterus variegatus</name>
    <name type="common">Malayan flying lemur</name>
    <name type="synonym">Cynocephalus variegatus</name>
    <dbReference type="NCBI Taxonomy" id="482537"/>
    <lineage>
        <taxon>Eukaryota</taxon>
        <taxon>Metazoa</taxon>
        <taxon>Chordata</taxon>
        <taxon>Craniata</taxon>
        <taxon>Vertebrata</taxon>
        <taxon>Euteleostomi</taxon>
        <taxon>Mammalia</taxon>
        <taxon>Eutheria</taxon>
        <taxon>Euarchontoglires</taxon>
        <taxon>Dermoptera</taxon>
        <taxon>Cynocephalidae</taxon>
        <taxon>Galeopterus</taxon>
    </lineage>
</organism>
<dbReference type="RefSeq" id="XP_008562202.1">
    <property type="nucleotide sequence ID" value="XM_008563980.1"/>
</dbReference>
<feature type="non-terminal residue" evidence="2">
    <location>
        <position position="180"/>
    </location>
</feature>
<evidence type="ECO:0000313" key="1">
    <source>
        <dbReference type="Proteomes" id="UP000694923"/>
    </source>
</evidence>
<sequence>MTYTEQASKRHHCMRLTCFICLNDYLIENAMHILTVNSVNSLLNYLTDKLKRTPSADVIQKWITEEKPEVTDRKGAPVVEKLEEHESLVPMFVTELILTVQSLFFEPSLEDFLDGISGSINHFQNTVLSVPNLVPDSYFDAFTSPYINNKLEGKTCGSGPSLSAVFDDDKNFHTIIFQIK</sequence>
<protein>
    <submittedName>
        <fullName evidence="2">Dynein heavy chain 6, axonemal-like</fullName>
    </submittedName>
</protein>
<keyword evidence="1" id="KW-1185">Reference proteome</keyword>
<evidence type="ECO:0000313" key="2">
    <source>
        <dbReference type="RefSeq" id="XP_008562202.1"/>
    </source>
</evidence>
<dbReference type="GeneID" id="103582364"/>
<name>A0ABM0Q1G1_GALVR</name>
<accession>A0ABM0Q1G1</accession>